<name>A0A9X3SBF7_9ACTN</name>
<feature type="compositionally biased region" description="Pro residues" evidence="1">
    <location>
        <begin position="386"/>
        <end position="410"/>
    </location>
</feature>
<proteinExistence type="predicted"/>
<feature type="signal peptide" evidence="2">
    <location>
        <begin position="1"/>
        <end position="27"/>
    </location>
</feature>
<dbReference type="SUPFAM" id="SSF69318">
    <property type="entry name" value="Integrin alpha N-terminal domain"/>
    <property type="match status" value="1"/>
</dbReference>
<feature type="region of interest" description="Disordered" evidence="1">
    <location>
        <begin position="382"/>
        <end position="415"/>
    </location>
</feature>
<keyword evidence="4" id="KW-1185">Reference proteome</keyword>
<dbReference type="RefSeq" id="WP_270029077.1">
    <property type="nucleotide sequence ID" value="NZ_JAPDDP010000081.1"/>
</dbReference>
<accession>A0A9X3SBF7</accession>
<evidence type="ECO:0000313" key="4">
    <source>
        <dbReference type="Proteomes" id="UP001147653"/>
    </source>
</evidence>
<feature type="chain" id="PRO_5040920431" description="VCBS repeat-containing protein" evidence="2">
    <location>
        <begin position="28"/>
        <end position="517"/>
    </location>
</feature>
<evidence type="ECO:0000313" key="3">
    <source>
        <dbReference type="EMBL" id="MDA0184623.1"/>
    </source>
</evidence>
<dbReference type="AlphaFoldDB" id="A0A9X3SBF7"/>
<organism evidence="3 4">
    <name type="scientific">Solirubrobacter phytolaccae</name>
    <dbReference type="NCBI Taxonomy" id="1404360"/>
    <lineage>
        <taxon>Bacteria</taxon>
        <taxon>Bacillati</taxon>
        <taxon>Actinomycetota</taxon>
        <taxon>Thermoleophilia</taxon>
        <taxon>Solirubrobacterales</taxon>
        <taxon>Solirubrobacteraceae</taxon>
        <taxon>Solirubrobacter</taxon>
    </lineage>
</organism>
<dbReference type="InterPro" id="IPR028994">
    <property type="entry name" value="Integrin_alpha_N"/>
</dbReference>
<reference evidence="3" key="1">
    <citation type="submission" date="2022-10" db="EMBL/GenBank/DDBJ databases">
        <title>The WGS of Solirubrobacter phytolaccae KCTC 29190.</title>
        <authorList>
            <person name="Jiang Z."/>
        </authorList>
    </citation>
    <scope>NUCLEOTIDE SEQUENCE</scope>
    <source>
        <strain evidence="3">KCTC 29190</strain>
    </source>
</reference>
<evidence type="ECO:0000256" key="1">
    <source>
        <dbReference type="SAM" id="MobiDB-lite"/>
    </source>
</evidence>
<evidence type="ECO:0000256" key="2">
    <source>
        <dbReference type="SAM" id="SignalP"/>
    </source>
</evidence>
<dbReference type="EMBL" id="JAPDDP010000081">
    <property type="protein sequence ID" value="MDA0184623.1"/>
    <property type="molecule type" value="Genomic_DNA"/>
</dbReference>
<keyword evidence="2" id="KW-0732">Signal</keyword>
<dbReference type="Proteomes" id="UP001147653">
    <property type="component" value="Unassembled WGS sequence"/>
</dbReference>
<gene>
    <name evidence="3" type="ORF">OJ997_30255</name>
</gene>
<evidence type="ECO:0008006" key="5">
    <source>
        <dbReference type="Google" id="ProtNLM"/>
    </source>
</evidence>
<protein>
    <recommendedName>
        <fullName evidence="5">VCBS repeat-containing protein</fullName>
    </recommendedName>
</protein>
<comment type="caution">
    <text evidence="3">The sequence shown here is derived from an EMBL/GenBank/DDBJ whole genome shotgun (WGS) entry which is preliminary data.</text>
</comment>
<sequence length="517" mass="54811">MLFAARRLVLGLLVTLIAIVAVPVAQAQDTGTYRSEPLDWGDGPGTAWVDANVDGKADFCRIAGDTGLRCTLATGRGFDATVQGRPRDPGWTASRTWGDVDGNGAADFCRRVGVLTWQRFECTFAQGGAFAFADALERLEWGDIEGTQLADATGDGRADYCRVSLLRVICSPWTATGFGSAGFSAVVDTGLEVGRTWADYNADGKADFCRAAGPAILCTVSTGTGFGLTYGSLTDEPGYEYARTFVDINGDRRADFCRRVDARPNLRVRCTLATTSGFGAEFTSAPMEWDTNDGVAWVDFDADGDRDFCRPAGTSEADAHLACTLWTPTGFGRTISSGALDVGDPTGRAWVDHNGDGMADYCRRVGSGRDTRVACTTSLGTGFGPVPGPSAPAAPAPPTSPEPAPAPPAAPATQKPRIAVKVTYGAKVSGRWTRITRLQVKEIPAGATIKATCKRGCSRASYKLTKKRWGMVSLERMTAKRLKAGTTIRVVVSRPGNLSAIATLTVRSGKRPTLKTT</sequence>